<keyword evidence="2" id="KW-1185">Reference proteome</keyword>
<evidence type="ECO:0000313" key="1">
    <source>
        <dbReference type="EMBL" id="EAZ93305.1"/>
    </source>
</evidence>
<protein>
    <submittedName>
        <fullName evidence="1">Uncharacterized protein</fullName>
    </submittedName>
</protein>
<accession>A3IHM3</accession>
<dbReference type="AlphaFoldDB" id="A3IHM3"/>
<dbReference type="EMBL" id="AAXW01000002">
    <property type="protein sequence ID" value="EAZ93305.1"/>
    <property type="molecule type" value="Genomic_DNA"/>
</dbReference>
<dbReference type="Proteomes" id="UP000003781">
    <property type="component" value="Unassembled WGS sequence"/>
</dbReference>
<organism evidence="1 2">
    <name type="scientific">Crocosphaera chwakensis CCY0110</name>
    <dbReference type="NCBI Taxonomy" id="391612"/>
    <lineage>
        <taxon>Bacteria</taxon>
        <taxon>Bacillati</taxon>
        <taxon>Cyanobacteriota</taxon>
        <taxon>Cyanophyceae</taxon>
        <taxon>Oscillatoriophycideae</taxon>
        <taxon>Chroococcales</taxon>
        <taxon>Aphanothecaceae</taxon>
        <taxon>Crocosphaera</taxon>
        <taxon>Crocosphaera chwakensis</taxon>
    </lineage>
</organism>
<evidence type="ECO:0000313" key="2">
    <source>
        <dbReference type="Proteomes" id="UP000003781"/>
    </source>
</evidence>
<comment type="caution">
    <text evidence="1">The sequence shown here is derived from an EMBL/GenBank/DDBJ whole genome shotgun (WGS) entry which is preliminary data.</text>
</comment>
<gene>
    <name evidence="1" type="ORF">CY0110_15957</name>
</gene>
<reference evidence="1 2" key="1">
    <citation type="submission" date="2007-03" db="EMBL/GenBank/DDBJ databases">
        <authorList>
            <person name="Stal L."/>
            <person name="Ferriera S."/>
            <person name="Johnson J."/>
            <person name="Kravitz S."/>
            <person name="Beeson K."/>
            <person name="Sutton G."/>
            <person name="Rogers Y.-H."/>
            <person name="Friedman R."/>
            <person name="Frazier M."/>
            <person name="Venter J.C."/>
        </authorList>
    </citation>
    <scope>NUCLEOTIDE SEQUENCE [LARGE SCALE GENOMIC DNA]</scope>
    <source>
        <strain evidence="1 2">CCY0110</strain>
    </source>
</reference>
<name>A3IHM3_9CHRO</name>
<proteinExistence type="predicted"/>
<sequence length="25" mass="2743">MGLCSFPNPRILLSALSQKHRSSLS</sequence>